<evidence type="ECO:0000313" key="3">
    <source>
        <dbReference type="Proteomes" id="UP001501319"/>
    </source>
</evidence>
<reference evidence="3" key="1">
    <citation type="journal article" date="2019" name="Int. J. Syst. Evol. Microbiol.">
        <title>The Global Catalogue of Microorganisms (GCM) 10K type strain sequencing project: providing services to taxonomists for standard genome sequencing and annotation.</title>
        <authorList>
            <consortium name="The Broad Institute Genomics Platform"/>
            <consortium name="The Broad Institute Genome Sequencing Center for Infectious Disease"/>
            <person name="Wu L."/>
            <person name="Ma J."/>
        </authorList>
    </citation>
    <scope>NUCLEOTIDE SEQUENCE [LARGE SCALE GENOMIC DNA]</scope>
    <source>
        <strain evidence="3">JCM 14306</strain>
    </source>
</reference>
<sequence length="286" mass="31560">MTSRELASLILLGALAAYVLSHREVRSSTADVAKAFLQPKIMAPIVAFGVYLTAAVWAASQVNLWEREILKDTIIWGLLTGLALLFKTTDAKSVGFFRDTALRTIGLSAFVEFFVNIESFHLVVELVLQAVLILVVGMLAVTSNDEDQRQLKRLLEGFLTLVGVILIVTTAWKLGQNWSSVDKGLLWRSLALPVWLTVAALPYIYGLSLVMGYGTTFSRLKLVDRPRSLSLKLRVAVVVGLGWRLRYVHGFTGPWAMRLGRTSSFTEGRALVNEFRASFASANVGQ</sequence>
<gene>
    <name evidence="2" type="ORF">GCM10009744_47760</name>
</gene>
<name>A0ABP4RIT6_9ACTN</name>
<feature type="transmembrane region" description="Helical" evidence="1">
    <location>
        <begin position="120"/>
        <end position="142"/>
    </location>
</feature>
<keyword evidence="1" id="KW-1133">Transmembrane helix</keyword>
<accession>A0ABP4RIT6</accession>
<evidence type="ECO:0000256" key="1">
    <source>
        <dbReference type="SAM" id="Phobius"/>
    </source>
</evidence>
<evidence type="ECO:0000313" key="2">
    <source>
        <dbReference type="EMBL" id="GAA1650589.1"/>
    </source>
</evidence>
<comment type="caution">
    <text evidence="2">The sequence shown here is derived from an EMBL/GenBank/DDBJ whole genome shotgun (WGS) entry which is preliminary data.</text>
</comment>
<proteinExistence type="predicted"/>
<dbReference type="Proteomes" id="UP001501319">
    <property type="component" value="Unassembled WGS sequence"/>
</dbReference>
<feature type="transmembrane region" description="Helical" evidence="1">
    <location>
        <begin position="192"/>
        <end position="213"/>
    </location>
</feature>
<organism evidence="2 3">
    <name type="scientific">Kribbella alba</name>
    <dbReference type="NCBI Taxonomy" id="190197"/>
    <lineage>
        <taxon>Bacteria</taxon>
        <taxon>Bacillati</taxon>
        <taxon>Actinomycetota</taxon>
        <taxon>Actinomycetes</taxon>
        <taxon>Propionibacteriales</taxon>
        <taxon>Kribbellaceae</taxon>
        <taxon>Kribbella</taxon>
    </lineage>
</organism>
<feature type="transmembrane region" description="Helical" evidence="1">
    <location>
        <begin position="69"/>
        <end position="86"/>
    </location>
</feature>
<feature type="transmembrane region" description="Helical" evidence="1">
    <location>
        <begin position="154"/>
        <end position="172"/>
    </location>
</feature>
<keyword evidence="1" id="KW-0812">Transmembrane</keyword>
<keyword evidence="3" id="KW-1185">Reference proteome</keyword>
<dbReference type="EMBL" id="BAAANE010000008">
    <property type="protein sequence ID" value="GAA1650589.1"/>
    <property type="molecule type" value="Genomic_DNA"/>
</dbReference>
<protein>
    <submittedName>
        <fullName evidence="2">Uncharacterized protein</fullName>
    </submittedName>
</protein>
<feature type="transmembrane region" description="Helical" evidence="1">
    <location>
        <begin position="37"/>
        <end position="57"/>
    </location>
</feature>
<keyword evidence="1" id="KW-0472">Membrane</keyword>